<evidence type="ECO:0000259" key="7">
    <source>
        <dbReference type="Pfam" id="PF03444"/>
    </source>
</evidence>
<dbReference type="PIRSF" id="PIRSF005485">
    <property type="entry name" value="HrcA"/>
    <property type="match status" value="1"/>
</dbReference>
<gene>
    <name evidence="5 8" type="primary">hrcA</name>
    <name evidence="8" type="ORF">HYX28_06895</name>
</gene>
<dbReference type="InterPro" id="IPR005104">
    <property type="entry name" value="WHTH_HrcA_DNA-bd"/>
</dbReference>
<dbReference type="InterPro" id="IPR023120">
    <property type="entry name" value="WHTH_transcript_rep_HrcA_IDD"/>
</dbReference>
<dbReference type="EMBL" id="JACPNR010000009">
    <property type="protein sequence ID" value="MBI2678492.1"/>
    <property type="molecule type" value="Genomic_DNA"/>
</dbReference>
<proteinExistence type="inferred from homology"/>
<comment type="caution">
    <text evidence="8">The sequence shown here is derived from an EMBL/GenBank/DDBJ whole genome shotgun (WGS) entry which is preliminary data.</text>
</comment>
<evidence type="ECO:0000256" key="4">
    <source>
        <dbReference type="ARBA" id="ARBA00023163"/>
    </source>
</evidence>
<feature type="domain" description="Heat-inducible transcription repressor HrcA C-terminal" evidence="6">
    <location>
        <begin position="110"/>
        <end position="330"/>
    </location>
</feature>
<dbReference type="SUPFAM" id="SSF55781">
    <property type="entry name" value="GAF domain-like"/>
    <property type="match status" value="1"/>
</dbReference>
<dbReference type="Proteomes" id="UP000779809">
    <property type="component" value="Unassembled WGS sequence"/>
</dbReference>
<dbReference type="Gene3D" id="3.30.390.60">
    <property type="entry name" value="Heat-inducible transcription repressor hrca homolog, domain 3"/>
    <property type="match status" value="1"/>
</dbReference>
<evidence type="ECO:0000256" key="5">
    <source>
        <dbReference type="HAMAP-Rule" id="MF_00081"/>
    </source>
</evidence>
<keyword evidence="4 5" id="KW-0804">Transcription</keyword>
<dbReference type="InterPro" id="IPR036388">
    <property type="entry name" value="WH-like_DNA-bd_sf"/>
</dbReference>
<dbReference type="AlphaFoldDB" id="A0A932EPP8"/>
<dbReference type="InterPro" id="IPR029016">
    <property type="entry name" value="GAF-like_dom_sf"/>
</dbReference>
<dbReference type="Gene3D" id="3.30.450.40">
    <property type="match status" value="1"/>
</dbReference>
<organism evidence="8 9">
    <name type="scientific">Candidatus Korobacter versatilis</name>
    <dbReference type="NCBI Taxonomy" id="658062"/>
    <lineage>
        <taxon>Bacteria</taxon>
        <taxon>Pseudomonadati</taxon>
        <taxon>Acidobacteriota</taxon>
        <taxon>Terriglobia</taxon>
        <taxon>Terriglobales</taxon>
        <taxon>Candidatus Korobacteraceae</taxon>
        <taxon>Candidatus Korobacter</taxon>
    </lineage>
</organism>
<keyword evidence="2 5" id="KW-0805">Transcription regulation</keyword>
<dbReference type="SUPFAM" id="SSF46785">
    <property type="entry name" value="Winged helix' DNA-binding domain"/>
    <property type="match status" value="1"/>
</dbReference>
<evidence type="ECO:0000313" key="9">
    <source>
        <dbReference type="Proteomes" id="UP000779809"/>
    </source>
</evidence>
<dbReference type="PANTHER" id="PTHR34824">
    <property type="entry name" value="HEAT-INDUCIBLE TRANSCRIPTION REPRESSOR HRCA"/>
    <property type="match status" value="1"/>
</dbReference>
<keyword evidence="1 5" id="KW-0678">Repressor</keyword>
<dbReference type="HAMAP" id="MF_00081">
    <property type="entry name" value="HrcA"/>
    <property type="match status" value="1"/>
</dbReference>
<dbReference type="NCBIfam" id="TIGR00331">
    <property type="entry name" value="hrcA"/>
    <property type="match status" value="1"/>
</dbReference>
<evidence type="ECO:0000256" key="1">
    <source>
        <dbReference type="ARBA" id="ARBA00022491"/>
    </source>
</evidence>
<reference evidence="8" key="1">
    <citation type="submission" date="2020-07" db="EMBL/GenBank/DDBJ databases">
        <title>Huge and variable diversity of episymbiotic CPR bacteria and DPANN archaea in groundwater ecosystems.</title>
        <authorList>
            <person name="He C.Y."/>
            <person name="Keren R."/>
            <person name="Whittaker M."/>
            <person name="Farag I.F."/>
            <person name="Doudna J."/>
            <person name="Cate J.H.D."/>
            <person name="Banfield J.F."/>
        </authorList>
    </citation>
    <scope>NUCLEOTIDE SEQUENCE</scope>
    <source>
        <strain evidence="8">NC_groundwater_580_Pr5_B-0.1um_64_19</strain>
    </source>
</reference>
<dbReference type="GO" id="GO:0003677">
    <property type="term" value="F:DNA binding"/>
    <property type="evidence" value="ECO:0007669"/>
    <property type="project" value="InterPro"/>
</dbReference>
<dbReference type="Pfam" id="PF03444">
    <property type="entry name" value="WHD_HrcA"/>
    <property type="match status" value="1"/>
</dbReference>
<name>A0A932EPP8_9BACT</name>
<accession>A0A932EPP8</accession>
<dbReference type="GO" id="GO:0045892">
    <property type="term" value="P:negative regulation of DNA-templated transcription"/>
    <property type="evidence" value="ECO:0007669"/>
    <property type="project" value="UniProtKB-UniRule"/>
</dbReference>
<dbReference type="PANTHER" id="PTHR34824:SF1">
    <property type="entry name" value="HEAT-INDUCIBLE TRANSCRIPTION REPRESSOR HRCA"/>
    <property type="match status" value="1"/>
</dbReference>
<dbReference type="InterPro" id="IPR021153">
    <property type="entry name" value="HrcA_C"/>
</dbReference>
<evidence type="ECO:0000256" key="2">
    <source>
        <dbReference type="ARBA" id="ARBA00023015"/>
    </source>
</evidence>
<dbReference type="Gene3D" id="1.10.10.10">
    <property type="entry name" value="Winged helix-like DNA-binding domain superfamily/Winged helix DNA-binding domain"/>
    <property type="match status" value="1"/>
</dbReference>
<feature type="domain" description="Winged helix-turn-helix transcription repressor HrcA DNA-binding" evidence="7">
    <location>
        <begin position="12"/>
        <end position="79"/>
    </location>
</feature>
<dbReference type="Pfam" id="PF01628">
    <property type="entry name" value="HrcA"/>
    <property type="match status" value="1"/>
</dbReference>
<evidence type="ECO:0000313" key="8">
    <source>
        <dbReference type="EMBL" id="MBI2678492.1"/>
    </source>
</evidence>
<comment type="function">
    <text evidence="5">Negative regulator of class I heat shock genes (grpE-dnaK-dnaJ and groELS operons). Prevents heat-shock induction of these operons.</text>
</comment>
<evidence type="ECO:0000256" key="3">
    <source>
        <dbReference type="ARBA" id="ARBA00023016"/>
    </source>
</evidence>
<dbReference type="InterPro" id="IPR002571">
    <property type="entry name" value="HrcA"/>
</dbReference>
<sequence length="349" mass="38742">MASNLPTVGPREREILTAIVETYIATGEPVGSRTLSRAHKEGLSAATIRNVMSDLADVGFLEQPHTSAGRVPTSQAYRYYVEQISGKAHLSQADQGLIETTLSGVSDPQEFMERTSRVLSLVSSCVGVAVAGAGPSNALDHIHFSRLAEKRILGVVVTKGGVVRDRVFRTERDLSQDDLDAASRYLNDNFRGWTMEKIRLELAGRLEKERSEYDRLMQSVKQLYQGGALGRESPRTVFLEGVSNLLVNEEDRDRLRQLLRTLEEKQRVIELLSAYVDEKQEAVRVVIGLEDAMPEMRNFVLIGAPARVGKEVMGSLAVIGPTRMDYEHTITAVSYIAQLFDKILNEPEP</sequence>
<evidence type="ECO:0000259" key="6">
    <source>
        <dbReference type="Pfam" id="PF01628"/>
    </source>
</evidence>
<dbReference type="InterPro" id="IPR036390">
    <property type="entry name" value="WH_DNA-bd_sf"/>
</dbReference>
<protein>
    <recommendedName>
        <fullName evidence="5">Heat-inducible transcription repressor HrcA</fullName>
    </recommendedName>
</protein>
<comment type="similarity">
    <text evidence="5">Belongs to the HrcA family.</text>
</comment>
<keyword evidence="3 5" id="KW-0346">Stress response</keyword>